<feature type="transmembrane region" description="Helical" evidence="1">
    <location>
        <begin position="178"/>
        <end position="201"/>
    </location>
</feature>
<dbReference type="InterPro" id="IPR030949">
    <property type="entry name" value="ECF_S_folate_fam"/>
</dbReference>
<keyword evidence="1" id="KW-1133">Transmembrane helix</keyword>
<dbReference type="eggNOG" id="COG4720">
    <property type="taxonomic scope" value="Bacteria"/>
</dbReference>
<dbReference type="Proteomes" id="UP000001299">
    <property type="component" value="Chromosome 1"/>
</dbReference>
<protein>
    <recommendedName>
        <fullName evidence="4">ECF transporter S component, folate family</fullName>
    </recommendedName>
</protein>
<dbReference type="EMBL" id="CP001810">
    <property type="protein sequence ID" value="ADL34276.1"/>
    <property type="molecule type" value="Genomic_DNA"/>
</dbReference>
<accession>E0RV06</accession>
<gene>
    <name evidence="2" type="ordered locus">bpr_I1539</name>
</gene>
<evidence type="ECO:0000313" key="3">
    <source>
        <dbReference type="Proteomes" id="UP000001299"/>
    </source>
</evidence>
<dbReference type="STRING" id="515622.bpr_I1539"/>
<organism evidence="2 3">
    <name type="scientific">Butyrivibrio proteoclasticus (strain ATCC 51982 / DSM 14932 / B316)</name>
    <name type="common">Clostridium proteoclasticum</name>
    <dbReference type="NCBI Taxonomy" id="515622"/>
    <lineage>
        <taxon>Bacteria</taxon>
        <taxon>Bacillati</taxon>
        <taxon>Bacillota</taxon>
        <taxon>Clostridia</taxon>
        <taxon>Lachnospirales</taxon>
        <taxon>Lachnospiraceae</taxon>
        <taxon>Butyrivibrio</taxon>
    </lineage>
</organism>
<evidence type="ECO:0008006" key="4">
    <source>
        <dbReference type="Google" id="ProtNLM"/>
    </source>
</evidence>
<evidence type="ECO:0000256" key="1">
    <source>
        <dbReference type="SAM" id="Phobius"/>
    </source>
</evidence>
<dbReference type="AlphaFoldDB" id="E0RV06"/>
<feature type="transmembrane region" description="Helical" evidence="1">
    <location>
        <begin position="81"/>
        <end position="101"/>
    </location>
</feature>
<dbReference type="Pfam" id="PF12822">
    <property type="entry name" value="ECF_trnsprt"/>
    <property type="match status" value="1"/>
</dbReference>
<dbReference type="KEGG" id="bpb:bpr_I1539"/>
<keyword evidence="3" id="KW-1185">Reference proteome</keyword>
<keyword evidence="1" id="KW-0472">Membrane</keyword>
<dbReference type="Gene3D" id="1.10.1760.20">
    <property type="match status" value="1"/>
</dbReference>
<dbReference type="InterPro" id="IPR024529">
    <property type="entry name" value="ECF_trnsprt_substrate-spec"/>
</dbReference>
<sequence>MFMQSRRYSVKCQIDRELLFGRRVLTRGSSVASRCYIKDIDIYASDVVEGNCKGGIIMSQKSIATHTNTFASISRLKETKVLTFCGMMGALAIVLGYVATIKFGPYIRIGFSGLPNQVVDYLFGPWIGAIFGGTMDVVKWFLSGDGDFFPGFTITAMVGAIIYGLFTYNKPVKLWRVIAAQLTVKIVCNLVLNTLWLNLLYGQAIAAILPGRIVSNAVMLPVDTAIMFIMLTAVRTTIKPFFDK</sequence>
<dbReference type="HOGENOM" id="CLU_098232_0_0_9"/>
<feature type="transmembrane region" description="Helical" evidence="1">
    <location>
        <begin position="213"/>
        <end position="234"/>
    </location>
</feature>
<dbReference type="GO" id="GO:0022857">
    <property type="term" value="F:transmembrane transporter activity"/>
    <property type="evidence" value="ECO:0007669"/>
    <property type="project" value="InterPro"/>
</dbReference>
<evidence type="ECO:0000313" key="2">
    <source>
        <dbReference type="EMBL" id="ADL34276.1"/>
    </source>
</evidence>
<name>E0RV06_BUTPB</name>
<reference evidence="2 3" key="1">
    <citation type="journal article" date="2010" name="PLoS ONE">
        <title>The glycobiome of the rumen bacterium Butyrivibrio proteoclasticus B316(T) highlights adaptation to a polysaccharide-rich environment.</title>
        <authorList>
            <person name="Kelly W.J."/>
            <person name="Leahy S.C."/>
            <person name="Altermann E."/>
            <person name="Yeoman C.J."/>
            <person name="Dunne J.C."/>
            <person name="Kong Z."/>
            <person name="Pacheco D.M."/>
            <person name="Li D."/>
            <person name="Noel S.J."/>
            <person name="Moon C.D."/>
            <person name="Cookson A.L."/>
            <person name="Attwood G.T."/>
        </authorList>
    </citation>
    <scope>NUCLEOTIDE SEQUENCE [LARGE SCALE GENOMIC DNA]</scope>
    <source>
        <strain evidence="3">ATCC 51982 / DSM 14932 / B316</strain>
    </source>
</reference>
<feature type="transmembrane region" description="Helical" evidence="1">
    <location>
        <begin position="121"/>
        <end position="141"/>
    </location>
</feature>
<proteinExistence type="predicted"/>
<dbReference type="NCBIfam" id="TIGR04518">
    <property type="entry name" value="ECF_S_folT_fam"/>
    <property type="match status" value="1"/>
</dbReference>
<keyword evidence="1" id="KW-0812">Transmembrane</keyword>
<feature type="transmembrane region" description="Helical" evidence="1">
    <location>
        <begin position="148"/>
        <end position="166"/>
    </location>
</feature>